<dbReference type="EMBL" id="QPIZ01000018">
    <property type="protein sequence ID" value="RCW31369.1"/>
    <property type="molecule type" value="Genomic_DNA"/>
</dbReference>
<organism evidence="1 2">
    <name type="scientific">Marinilabilia salmonicolor</name>
    <dbReference type="NCBI Taxonomy" id="989"/>
    <lineage>
        <taxon>Bacteria</taxon>
        <taxon>Pseudomonadati</taxon>
        <taxon>Bacteroidota</taxon>
        <taxon>Bacteroidia</taxon>
        <taxon>Marinilabiliales</taxon>
        <taxon>Marinilabiliaceae</taxon>
        <taxon>Marinilabilia</taxon>
    </lineage>
</organism>
<sequence>MKIVSIFGENLTAVKYNGEEADELERLFDLWNDSEFLEDFFEKHKQDLAYFKLTGDEAILHTREEAQLLSDKLYEAVQNDPIKLESLFRNLHNEETGILTLSKQKARRRWLRLYALRIDKNVYLITGGAIKLTKTMEERPHTSEELAKLERCRQFLQNNNVFDTDSFKELLNE</sequence>
<name>A0A368URE3_9BACT</name>
<evidence type="ECO:0000313" key="1">
    <source>
        <dbReference type="EMBL" id="RCW31369.1"/>
    </source>
</evidence>
<comment type="caution">
    <text evidence="1">The sequence shown here is derived from an EMBL/GenBank/DDBJ whole genome shotgun (WGS) entry which is preliminary data.</text>
</comment>
<accession>A0A368URE3</accession>
<evidence type="ECO:0008006" key="3">
    <source>
        <dbReference type="Google" id="ProtNLM"/>
    </source>
</evidence>
<protein>
    <recommendedName>
        <fullName evidence="3">Phage derived Gp49-like protein DUF891</fullName>
    </recommendedName>
</protein>
<gene>
    <name evidence="1" type="ORF">DFO77_11886</name>
</gene>
<dbReference type="Proteomes" id="UP000252733">
    <property type="component" value="Unassembled WGS sequence"/>
</dbReference>
<dbReference type="RefSeq" id="WP_114437482.1">
    <property type="nucleotide sequence ID" value="NZ_QPIZ01000018.1"/>
</dbReference>
<reference evidence="1 2" key="1">
    <citation type="submission" date="2018-07" db="EMBL/GenBank/DDBJ databases">
        <title>Freshwater and sediment microbial communities from various areas in North America, analyzing microbe dynamics in response to fracking.</title>
        <authorList>
            <person name="Lamendella R."/>
        </authorList>
    </citation>
    <scope>NUCLEOTIDE SEQUENCE [LARGE SCALE GENOMIC DNA]</scope>
    <source>
        <strain evidence="1 2">160A</strain>
    </source>
</reference>
<evidence type="ECO:0000313" key="2">
    <source>
        <dbReference type="Proteomes" id="UP000252733"/>
    </source>
</evidence>
<keyword evidence="2" id="KW-1185">Reference proteome</keyword>
<proteinExistence type="predicted"/>
<dbReference type="AlphaFoldDB" id="A0A368URE3"/>